<organism evidence="2 3">
    <name type="scientific">Riccia fluitans</name>
    <dbReference type="NCBI Taxonomy" id="41844"/>
    <lineage>
        <taxon>Eukaryota</taxon>
        <taxon>Viridiplantae</taxon>
        <taxon>Streptophyta</taxon>
        <taxon>Embryophyta</taxon>
        <taxon>Marchantiophyta</taxon>
        <taxon>Marchantiopsida</taxon>
        <taxon>Marchantiidae</taxon>
        <taxon>Marchantiales</taxon>
        <taxon>Ricciaceae</taxon>
        <taxon>Riccia</taxon>
    </lineage>
</organism>
<name>A0ABD1ZKP5_9MARC</name>
<feature type="region of interest" description="Disordered" evidence="1">
    <location>
        <begin position="56"/>
        <end position="99"/>
    </location>
</feature>
<evidence type="ECO:0000313" key="3">
    <source>
        <dbReference type="Proteomes" id="UP001605036"/>
    </source>
</evidence>
<gene>
    <name evidence="2" type="ORF">R1flu_018772</name>
</gene>
<sequence length="119" mass="13086">MEVNLKQFLRGLSSHCGGISLRRDGLSCLNEKAVNVDIIQLTFRVEELDPWAGYETSDSEIAGLGQSQGTVEDMINIEPPAPDSDDETQRPTETQLSGSTLFASLQSIFDDAKRIVQIE</sequence>
<accession>A0ABD1ZKP5</accession>
<protein>
    <submittedName>
        <fullName evidence="2">Uncharacterized protein</fullName>
    </submittedName>
</protein>
<comment type="caution">
    <text evidence="2">The sequence shown here is derived from an EMBL/GenBank/DDBJ whole genome shotgun (WGS) entry which is preliminary data.</text>
</comment>
<keyword evidence="3" id="KW-1185">Reference proteome</keyword>
<proteinExistence type="predicted"/>
<dbReference type="Proteomes" id="UP001605036">
    <property type="component" value="Unassembled WGS sequence"/>
</dbReference>
<evidence type="ECO:0000256" key="1">
    <source>
        <dbReference type="SAM" id="MobiDB-lite"/>
    </source>
</evidence>
<reference evidence="2 3" key="1">
    <citation type="submission" date="2024-09" db="EMBL/GenBank/DDBJ databases">
        <title>Chromosome-scale assembly of Riccia fluitans.</title>
        <authorList>
            <person name="Paukszto L."/>
            <person name="Sawicki J."/>
            <person name="Karawczyk K."/>
            <person name="Piernik-Szablinska J."/>
            <person name="Szczecinska M."/>
            <person name="Mazdziarz M."/>
        </authorList>
    </citation>
    <scope>NUCLEOTIDE SEQUENCE [LARGE SCALE GENOMIC DNA]</scope>
    <source>
        <strain evidence="2">Rf_01</strain>
        <tissue evidence="2">Aerial parts of the thallus</tissue>
    </source>
</reference>
<dbReference type="EMBL" id="JBHFFA010000001">
    <property type="protein sequence ID" value="KAL2650644.1"/>
    <property type="molecule type" value="Genomic_DNA"/>
</dbReference>
<evidence type="ECO:0000313" key="2">
    <source>
        <dbReference type="EMBL" id="KAL2650644.1"/>
    </source>
</evidence>
<dbReference type="AlphaFoldDB" id="A0ABD1ZKP5"/>